<dbReference type="AlphaFoldDB" id="A0A9W6XEY3"/>
<reference evidence="3" key="1">
    <citation type="submission" date="2023-04" db="EMBL/GenBank/DDBJ databases">
        <title>Phytophthora fragariaefolia NBRC 109709.</title>
        <authorList>
            <person name="Ichikawa N."/>
            <person name="Sato H."/>
            <person name="Tonouchi N."/>
        </authorList>
    </citation>
    <scope>NUCLEOTIDE SEQUENCE</scope>
    <source>
        <strain evidence="3">NBRC 109709</strain>
    </source>
</reference>
<accession>A0A9W6XEY3</accession>
<keyword evidence="1" id="KW-0812">Transmembrane</keyword>
<feature type="domain" description="Tc1-like transposase DDE" evidence="2">
    <location>
        <begin position="117"/>
        <end position="209"/>
    </location>
</feature>
<keyword evidence="4" id="KW-1185">Reference proteome</keyword>
<dbReference type="Proteomes" id="UP001165121">
    <property type="component" value="Unassembled WGS sequence"/>
</dbReference>
<keyword evidence="1" id="KW-1133">Transmembrane helix</keyword>
<dbReference type="Gene3D" id="3.30.420.10">
    <property type="entry name" value="Ribonuclease H-like superfamily/Ribonuclease H"/>
    <property type="match status" value="1"/>
</dbReference>
<evidence type="ECO:0000313" key="3">
    <source>
        <dbReference type="EMBL" id="GMF37678.1"/>
    </source>
</evidence>
<gene>
    <name evidence="3" type="ORF">Pfra01_001062500</name>
</gene>
<dbReference type="OrthoDB" id="127242at2759"/>
<organism evidence="3 4">
    <name type="scientific">Phytophthora fragariaefolia</name>
    <dbReference type="NCBI Taxonomy" id="1490495"/>
    <lineage>
        <taxon>Eukaryota</taxon>
        <taxon>Sar</taxon>
        <taxon>Stramenopiles</taxon>
        <taxon>Oomycota</taxon>
        <taxon>Peronosporomycetes</taxon>
        <taxon>Peronosporales</taxon>
        <taxon>Peronosporaceae</taxon>
        <taxon>Phytophthora</taxon>
    </lineage>
</organism>
<evidence type="ECO:0000259" key="2">
    <source>
        <dbReference type="Pfam" id="PF13358"/>
    </source>
</evidence>
<feature type="transmembrane region" description="Helical" evidence="1">
    <location>
        <begin position="93"/>
        <end position="114"/>
    </location>
</feature>
<name>A0A9W6XEY3_9STRA</name>
<dbReference type="InterPro" id="IPR038717">
    <property type="entry name" value="Tc1-like_DDE_dom"/>
</dbReference>
<dbReference type="PANTHER" id="PTHR46564:SF1">
    <property type="entry name" value="TRANSPOSASE"/>
    <property type="match status" value="1"/>
</dbReference>
<dbReference type="Pfam" id="PF13358">
    <property type="entry name" value="DDE_3"/>
    <property type="match status" value="1"/>
</dbReference>
<sequence length="304" mass="35565">MFVREYVRQHPCFYFQGLREELKGEFVNRISCSDSTICRALRFDLGLSRKVLTKRARESVPTERQEYVNRLLPFNSCPINWYSLMKLPRMGGIFIFVLIDCGITSNVYLVLLFARSSLRKHAWSRRGTPAFVPIPFSRGKRVSVPAAFDVSGFFAWGTTEDTFSRLTFHETFKSNILPYLNPWPLPRSIVILDNTKIHMRQELKDLIRVAMYSVHAKMKMSEKICMDIVDTKATNLVYQSTNFKEYRVLRFIGYKIIHCLAVLPCDQHPPYLLPVLEFQNTLDRETEDEYFMMEDRGSRAGLQR</sequence>
<dbReference type="InterPro" id="IPR036397">
    <property type="entry name" value="RNaseH_sf"/>
</dbReference>
<dbReference type="PANTHER" id="PTHR46564">
    <property type="entry name" value="TRANSPOSASE"/>
    <property type="match status" value="1"/>
</dbReference>
<keyword evidence="1" id="KW-0472">Membrane</keyword>
<protein>
    <submittedName>
        <fullName evidence="3">Unnamed protein product</fullName>
    </submittedName>
</protein>
<proteinExistence type="predicted"/>
<evidence type="ECO:0000313" key="4">
    <source>
        <dbReference type="Proteomes" id="UP001165121"/>
    </source>
</evidence>
<dbReference type="EMBL" id="BSXT01001033">
    <property type="protein sequence ID" value="GMF37678.1"/>
    <property type="molecule type" value="Genomic_DNA"/>
</dbReference>
<comment type="caution">
    <text evidence="3">The sequence shown here is derived from an EMBL/GenBank/DDBJ whole genome shotgun (WGS) entry which is preliminary data.</text>
</comment>
<dbReference type="GO" id="GO:0003676">
    <property type="term" value="F:nucleic acid binding"/>
    <property type="evidence" value="ECO:0007669"/>
    <property type="project" value="InterPro"/>
</dbReference>
<evidence type="ECO:0000256" key="1">
    <source>
        <dbReference type="SAM" id="Phobius"/>
    </source>
</evidence>